<dbReference type="Gene3D" id="2.60.40.1400">
    <property type="entry name" value="G protein-activated inward rectifier potassium channel 1"/>
    <property type="match status" value="1"/>
</dbReference>
<evidence type="ECO:0000256" key="1">
    <source>
        <dbReference type="ARBA" id="ARBA00004141"/>
    </source>
</evidence>
<keyword evidence="7 14" id="KW-1133">Transmembrane helix</keyword>
<reference evidence="17" key="2">
    <citation type="submission" date="2023-03" db="EMBL/GenBank/DDBJ databases">
        <authorList>
            <person name="Inwood S.N."/>
            <person name="Skelly J.G."/>
            <person name="Guhlin J."/>
            <person name="Harrop T.W.R."/>
            <person name="Goldson S.G."/>
            <person name="Dearden P.K."/>
        </authorList>
    </citation>
    <scope>NUCLEOTIDE SEQUENCE</scope>
    <source>
        <strain evidence="17">Lincoln</strain>
        <tissue evidence="17">Whole body</tissue>
    </source>
</reference>
<evidence type="ECO:0000256" key="7">
    <source>
        <dbReference type="ARBA" id="ARBA00022989"/>
    </source>
</evidence>
<keyword evidence="2 12" id="KW-0813">Transport</keyword>
<dbReference type="EMBL" id="JAQQBR010000007">
    <property type="protein sequence ID" value="KAK0174317.1"/>
    <property type="molecule type" value="Genomic_DNA"/>
</dbReference>
<keyword evidence="10 12" id="KW-0407">Ion channel</keyword>
<evidence type="ECO:0000256" key="10">
    <source>
        <dbReference type="ARBA" id="ARBA00023303"/>
    </source>
</evidence>
<dbReference type="Gene3D" id="1.10.287.70">
    <property type="match status" value="1"/>
</dbReference>
<dbReference type="Pfam" id="PF17655">
    <property type="entry name" value="IRK_C"/>
    <property type="match status" value="1"/>
</dbReference>
<keyword evidence="8 12" id="KW-0406">Ion transport</keyword>
<evidence type="ECO:0000256" key="9">
    <source>
        <dbReference type="ARBA" id="ARBA00023136"/>
    </source>
</evidence>
<evidence type="ECO:0000256" key="14">
    <source>
        <dbReference type="SAM" id="Phobius"/>
    </source>
</evidence>
<evidence type="ECO:0000256" key="8">
    <source>
        <dbReference type="ARBA" id="ARBA00023065"/>
    </source>
</evidence>
<dbReference type="AlphaFoldDB" id="A0AA39FR64"/>
<dbReference type="FunFam" id="2.60.40.1400:FF:000001">
    <property type="entry name" value="G protein-activated inward rectifier potassium channel 2"/>
    <property type="match status" value="1"/>
</dbReference>
<evidence type="ECO:0000259" key="15">
    <source>
        <dbReference type="Pfam" id="PF01007"/>
    </source>
</evidence>
<dbReference type="InterPro" id="IPR014756">
    <property type="entry name" value="Ig_E-set"/>
</dbReference>
<keyword evidence="5 12" id="KW-0851">Voltage-gated channel</keyword>
<dbReference type="GO" id="GO:0005242">
    <property type="term" value="F:inward rectifier potassium channel activity"/>
    <property type="evidence" value="ECO:0007669"/>
    <property type="project" value="InterPro"/>
</dbReference>
<comment type="subcellular location">
    <subcellularLocation>
        <location evidence="1 12">Membrane</location>
        <topology evidence="1 12">Multi-pass membrane protein</topology>
    </subcellularLocation>
</comment>
<name>A0AA39FR64_MICHY</name>
<accession>A0AA39FR64</accession>
<keyword evidence="4 12" id="KW-0812">Transmembrane</keyword>
<dbReference type="SUPFAM" id="SSF81296">
    <property type="entry name" value="E set domains"/>
    <property type="match status" value="1"/>
</dbReference>
<feature type="region of interest" description="Disordered" evidence="13">
    <location>
        <begin position="652"/>
        <end position="707"/>
    </location>
</feature>
<feature type="compositionally biased region" description="Polar residues" evidence="13">
    <location>
        <begin position="540"/>
        <end position="549"/>
    </location>
</feature>
<dbReference type="GO" id="GO:0005886">
    <property type="term" value="C:plasma membrane"/>
    <property type="evidence" value="ECO:0007669"/>
    <property type="project" value="TreeGrafter"/>
</dbReference>
<dbReference type="GO" id="GO:0034765">
    <property type="term" value="P:regulation of monoatomic ion transmembrane transport"/>
    <property type="evidence" value="ECO:0007669"/>
    <property type="project" value="TreeGrafter"/>
</dbReference>
<feature type="transmembrane region" description="Helical" evidence="14">
    <location>
        <begin position="141"/>
        <end position="164"/>
    </location>
</feature>
<evidence type="ECO:0000256" key="13">
    <source>
        <dbReference type="SAM" id="MobiDB-lite"/>
    </source>
</evidence>
<evidence type="ECO:0000256" key="12">
    <source>
        <dbReference type="RuleBase" id="RU003822"/>
    </source>
</evidence>
<dbReference type="FunFam" id="1.10.287.70:FF:000078">
    <property type="entry name" value="Putative Inward rectifier potassium channel"/>
    <property type="match status" value="1"/>
</dbReference>
<evidence type="ECO:0000313" key="18">
    <source>
        <dbReference type="Proteomes" id="UP001168972"/>
    </source>
</evidence>
<evidence type="ECO:0000256" key="2">
    <source>
        <dbReference type="ARBA" id="ARBA00022448"/>
    </source>
</evidence>
<feature type="compositionally biased region" description="Acidic residues" evidence="13">
    <location>
        <begin position="653"/>
        <end position="664"/>
    </location>
</feature>
<dbReference type="PANTHER" id="PTHR11767:SF102">
    <property type="entry name" value="INWARDLY RECTIFYING POTASSIUM CHANNEL 1, ISOFORM F"/>
    <property type="match status" value="1"/>
</dbReference>
<keyword evidence="9 14" id="KW-0472">Membrane</keyword>
<keyword evidence="6 12" id="KW-0630">Potassium</keyword>
<comment type="caution">
    <text evidence="17">The sequence shown here is derived from an EMBL/GenBank/DDBJ whole genome shotgun (WGS) entry which is preliminary data.</text>
</comment>
<feature type="transmembrane region" description="Helical" evidence="14">
    <location>
        <begin position="220"/>
        <end position="244"/>
    </location>
</feature>
<dbReference type="GO" id="GO:0034702">
    <property type="term" value="C:monoatomic ion channel complex"/>
    <property type="evidence" value="ECO:0007669"/>
    <property type="project" value="UniProtKB-KW"/>
</dbReference>
<comment type="catalytic activity">
    <reaction evidence="11">
        <text>K(+)(in) = K(+)(out)</text>
        <dbReference type="Rhea" id="RHEA:29463"/>
        <dbReference type="ChEBI" id="CHEBI:29103"/>
    </reaction>
</comment>
<feature type="compositionally biased region" description="Low complexity" evidence="13">
    <location>
        <begin position="451"/>
        <end position="470"/>
    </location>
</feature>
<evidence type="ECO:0000256" key="11">
    <source>
        <dbReference type="ARBA" id="ARBA00034430"/>
    </source>
</evidence>
<feature type="region of interest" description="Disordered" evidence="13">
    <location>
        <begin position="442"/>
        <end position="494"/>
    </location>
</feature>
<dbReference type="InterPro" id="IPR013518">
    <property type="entry name" value="K_chnl_inward-rec_Kir_cyto"/>
</dbReference>
<protein>
    <submittedName>
        <fullName evidence="17">Uncharacterized protein</fullName>
    </submittedName>
</protein>
<gene>
    <name evidence="17" type="ORF">PV327_010939</name>
</gene>
<feature type="region of interest" description="Disordered" evidence="13">
    <location>
        <begin position="515"/>
        <end position="549"/>
    </location>
</feature>
<feature type="domain" description="Inward rectifier potassium channel C-terminal" evidence="16">
    <location>
        <begin position="256"/>
        <end position="429"/>
    </location>
</feature>
<evidence type="ECO:0000256" key="3">
    <source>
        <dbReference type="ARBA" id="ARBA00022538"/>
    </source>
</evidence>
<evidence type="ECO:0000256" key="5">
    <source>
        <dbReference type="ARBA" id="ARBA00022882"/>
    </source>
</evidence>
<reference evidence="17" key="1">
    <citation type="journal article" date="2023" name="bioRxiv">
        <title>Scaffold-level genome assemblies of two parasitoid biocontrol wasps reveal the parthenogenesis mechanism and an associated novel virus.</title>
        <authorList>
            <person name="Inwood S."/>
            <person name="Skelly J."/>
            <person name="Guhlin J."/>
            <person name="Harrop T."/>
            <person name="Goldson S."/>
            <person name="Dearden P."/>
        </authorList>
    </citation>
    <scope>NUCLEOTIDE SEQUENCE</scope>
    <source>
        <strain evidence="17">Lincoln</strain>
        <tissue evidence="17">Whole body</tissue>
    </source>
</reference>
<dbReference type="SUPFAM" id="SSF81324">
    <property type="entry name" value="Voltage-gated potassium channels"/>
    <property type="match status" value="1"/>
</dbReference>
<dbReference type="GO" id="GO:1990573">
    <property type="term" value="P:potassium ion import across plasma membrane"/>
    <property type="evidence" value="ECO:0007669"/>
    <property type="project" value="TreeGrafter"/>
</dbReference>
<comment type="similarity">
    <text evidence="12">Belongs to the inward rectifier-type potassium channel (TC 1.A.2.1) family.</text>
</comment>
<keyword evidence="18" id="KW-1185">Reference proteome</keyword>
<dbReference type="InterPro" id="IPR041647">
    <property type="entry name" value="IRK_C"/>
</dbReference>
<organism evidence="17 18">
    <name type="scientific">Microctonus hyperodae</name>
    <name type="common">Parasitoid wasp</name>
    <dbReference type="NCBI Taxonomy" id="165561"/>
    <lineage>
        <taxon>Eukaryota</taxon>
        <taxon>Metazoa</taxon>
        <taxon>Ecdysozoa</taxon>
        <taxon>Arthropoda</taxon>
        <taxon>Hexapoda</taxon>
        <taxon>Insecta</taxon>
        <taxon>Pterygota</taxon>
        <taxon>Neoptera</taxon>
        <taxon>Endopterygota</taxon>
        <taxon>Hymenoptera</taxon>
        <taxon>Apocrita</taxon>
        <taxon>Ichneumonoidea</taxon>
        <taxon>Braconidae</taxon>
        <taxon>Euphorinae</taxon>
        <taxon>Microctonus</taxon>
    </lineage>
</organism>
<evidence type="ECO:0000313" key="17">
    <source>
        <dbReference type="EMBL" id="KAK0174317.1"/>
    </source>
</evidence>
<dbReference type="InterPro" id="IPR040445">
    <property type="entry name" value="Kir_TM"/>
</dbReference>
<keyword evidence="3 12" id="KW-0633">Potassium transport</keyword>
<dbReference type="InterPro" id="IPR016449">
    <property type="entry name" value="K_chnl_inward-rec_Kir"/>
</dbReference>
<sequence>MVEMLMIENNKSLNSGIKKENGENDSGSPWSELLGVNSKHSLDSSIVTCKNLDTKINNCNKDKLRGFNGFQRRTLSGLSFKSDAGPLLNRYRQTRFSSRRVRKRVVFKHGDCNVVQGNVAKRRRRYLQDIFTTLVDAQWRWTLLVFSMNFMLSWLGFAIVWWIIVYAHGDLDSRNYSSNKTFTPCVEDIHGFTSCFLFSVETQHTIGYGSKHTTEECPEAIFVMCIQSMTGVILQAFMVGIVFAKLSRPKKRTQTLLFSRNAVICQRDGQPCLMFRVGDMRKSHIIEAHIRAQMIKRKVTREGELLPFFQTELKVGGDGEEDKIFFIWPTTIVHKIDHNSPLYHLSASDMLRERFEIIVMLEGVIESTGMTTQARSSYLPAEILWGHRFEHIITFRKETGEYEVNYTLFNNTYEVDTPLCSAAQLDEVKDLHHAKGERMSSTTFPAYRDNSSSSLTTSSGSSVASSAGGLHMHAPTPPTPIPVMITGPDDSPRRESINCQVDHKLATFYTTEEECGELDDAENNSSSIDNYPRNEENYHKSSGINSTTLRNYQQPGSILLKEEPKIQNSQSNFPFERNDSKLNMEQISNLSTSTGALKKSTSKIALDSRQTRFSDSPPIIPQDRTFNNIPRLEINTTNDSITKPIIYHISNAADDEEDTDDATESTEMNRFLRISPPRSRLSQSHPETSDTKSKNHYPMNASPGEQV</sequence>
<evidence type="ECO:0000256" key="6">
    <source>
        <dbReference type="ARBA" id="ARBA00022958"/>
    </source>
</evidence>
<evidence type="ECO:0000256" key="4">
    <source>
        <dbReference type="ARBA" id="ARBA00022692"/>
    </source>
</evidence>
<dbReference type="PANTHER" id="PTHR11767">
    <property type="entry name" value="INWARD RECTIFIER POTASSIUM CHANNEL"/>
    <property type="match status" value="1"/>
</dbReference>
<dbReference type="Proteomes" id="UP001168972">
    <property type="component" value="Unassembled WGS sequence"/>
</dbReference>
<dbReference type="Pfam" id="PF01007">
    <property type="entry name" value="IRK"/>
    <property type="match status" value="1"/>
</dbReference>
<feature type="domain" description="Potassium channel inwardly rectifying transmembrane" evidence="15">
    <location>
        <begin position="107"/>
        <end position="249"/>
    </location>
</feature>
<proteinExistence type="inferred from homology"/>
<dbReference type="PRINTS" id="PR01320">
    <property type="entry name" value="KIRCHANNEL"/>
</dbReference>
<evidence type="ECO:0000259" key="16">
    <source>
        <dbReference type="Pfam" id="PF17655"/>
    </source>
</evidence>